<accession>A0A480AS68</accession>
<proteinExistence type="predicted"/>
<feature type="compositionally biased region" description="Low complexity" evidence="1">
    <location>
        <begin position="52"/>
        <end position="66"/>
    </location>
</feature>
<evidence type="ECO:0000256" key="1">
    <source>
        <dbReference type="SAM" id="MobiDB-lite"/>
    </source>
</evidence>
<organism evidence="2 3">
    <name type="scientific">Pseudaquabacterium pictum</name>
    <dbReference type="NCBI Taxonomy" id="2315236"/>
    <lineage>
        <taxon>Bacteria</taxon>
        <taxon>Pseudomonadati</taxon>
        <taxon>Pseudomonadota</taxon>
        <taxon>Betaproteobacteria</taxon>
        <taxon>Burkholderiales</taxon>
        <taxon>Sphaerotilaceae</taxon>
        <taxon>Pseudaquabacterium</taxon>
    </lineage>
</organism>
<feature type="region of interest" description="Disordered" evidence="1">
    <location>
        <begin position="52"/>
        <end position="85"/>
    </location>
</feature>
<reference evidence="3" key="1">
    <citation type="submission" date="2019-03" db="EMBL/GenBank/DDBJ databases">
        <title>Aquabacterium pictum sp.nov., the first bacteriochlorophyll a-containing freshwater bacterium in the genus Aquabacterium of the class Betaproteobacteria.</title>
        <authorList>
            <person name="Hirose S."/>
            <person name="Tank M."/>
            <person name="Hara E."/>
            <person name="Tamaki H."/>
            <person name="Takaichi S."/>
            <person name="Haruta S."/>
            <person name="Hanada S."/>
        </authorList>
    </citation>
    <scope>NUCLEOTIDE SEQUENCE [LARGE SCALE GENOMIC DNA]</scope>
    <source>
        <strain evidence="3">W35</strain>
    </source>
</reference>
<comment type="caution">
    <text evidence="2">The sequence shown here is derived from an EMBL/GenBank/DDBJ whole genome shotgun (WGS) entry which is preliminary data.</text>
</comment>
<gene>
    <name evidence="2" type="ORF">AQPW35_19830</name>
</gene>
<sequence length="182" mass="19056">MTAARWPRPDFLRPAARAGRLAWAWCATGLLVLAAAGLEGQTAWAERQQALQRQARAAQQPAASARGPASGDATRRSAEATQRAAEAARWAAGLAQPWPAVWAASETAPASVQWLQLAHGPGGGLRLSGLASDPAAAQAAAQALHQQAPWQGVTLASIERLPEGQRFELVARLAGDTRRPAP</sequence>
<name>A0A480AS68_9BURK</name>
<dbReference type="Proteomes" id="UP000301751">
    <property type="component" value="Unassembled WGS sequence"/>
</dbReference>
<dbReference type="EMBL" id="BJCL01000004">
    <property type="protein sequence ID" value="GCL62902.1"/>
    <property type="molecule type" value="Genomic_DNA"/>
</dbReference>
<keyword evidence="3" id="KW-1185">Reference proteome</keyword>
<evidence type="ECO:0008006" key="4">
    <source>
        <dbReference type="Google" id="ProtNLM"/>
    </source>
</evidence>
<dbReference type="RefSeq" id="WP_137732658.1">
    <property type="nucleotide sequence ID" value="NZ_BJCL01000004.1"/>
</dbReference>
<evidence type="ECO:0000313" key="3">
    <source>
        <dbReference type="Proteomes" id="UP000301751"/>
    </source>
</evidence>
<evidence type="ECO:0000313" key="2">
    <source>
        <dbReference type="EMBL" id="GCL62902.1"/>
    </source>
</evidence>
<protein>
    <recommendedName>
        <fullName evidence="4">Fimbrial assembly protein</fullName>
    </recommendedName>
</protein>
<dbReference type="OrthoDB" id="8879939at2"/>
<dbReference type="AlphaFoldDB" id="A0A480AS68"/>